<proteinExistence type="predicted"/>
<evidence type="ECO:0000313" key="3">
    <source>
        <dbReference type="Proteomes" id="UP000315471"/>
    </source>
</evidence>
<dbReference type="PANTHER" id="PTHR12277:SF81">
    <property type="entry name" value="PROTEIN ABHD13"/>
    <property type="match status" value="1"/>
</dbReference>
<organism evidence="2 3">
    <name type="scientific">Novipirellula aureliae</name>
    <dbReference type="NCBI Taxonomy" id="2527966"/>
    <lineage>
        <taxon>Bacteria</taxon>
        <taxon>Pseudomonadati</taxon>
        <taxon>Planctomycetota</taxon>
        <taxon>Planctomycetia</taxon>
        <taxon>Pirellulales</taxon>
        <taxon>Pirellulaceae</taxon>
        <taxon>Novipirellula</taxon>
    </lineage>
</organism>
<evidence type="ECO:0000259" key="1">
    <source>
        <dbReference type="Pfam" id="PF00326"/>
    </source>
</evidence>
<sequence>MADMFAEFGLNSLFVEYREYGRSTGDAKLVAMLGDGEAAIKQAGIAPDKAIVFGRSIGSLYAIELAFRQPTIAGLILESGIADPYERFLVNADLSSANFSDDELRAETKKHFNHKKKMAGYKNPLLVMHTENDGLIDISHAERNYKWAGSRQKQLLRFPVGNHNTIFGRNHVEYLDAVESFLRRVDS</sequence>
<dbReference type="SUPFAM" id="SSF53474">
    <property type="entry name" value="alpha/beta-Hydrolases"/>
    <property type="match status" value="1"/>
</dbReference>
<gene>
    <name evidence="2" type="ORF">Q31b_16900</name>
</gene>
<dbReference type="GO" id="GO:0008236">
    <property type="term" value="F:serine-type peptidase activity"/>
    <property type="evidence" value="ECO:0007669"/>
    <property type="project" value="InterPro"/>
</dbReference>
<dbReference type="EMBL" id="SJPY01000002">
    <property type="protein sequence ID" value="TWU44154.1"/>
    <property type="molecule type" value="Genomic_DNA"/>
</dbReference>
<feature type="domain" description="Peptidase S9 prolyl oligopeptidase catalytic" evidence="1">
    <location>
        <begin position="37"/>
        <end position="184"/>
    </location>
</feature>
<dbReference type="RefSeq" id="WP_146599167.1">
    <property type="nucleotide sequence ID" value="NZ_SJPY01000002.1"/>
</dbReference>
<dbReference type="Pfam" id="PF00326">
    <property type="entry name" value="Peptidase_S9"/>
    <property type="match status" value="1"/>
</dbReference>
<dbReference type="OrthoDB" id="9777090at2"/>
<keyword evidence="2" id="KW-0378">Hydrolase</keyword>
<protein>
    <submittedName>
        <fullName evidence="2">Alpha/beta hydrolase family protein</fullName>
    </submittedName>
</protein>
<dbReference type="PANTHER" id="PTHR12277">
    <property type="entry name" value="ALPHA/BETA HYDROLASE DOMAIN-CONTAINING PROTEIN"/>
    <property type="match status" value="1"/>
</dbReference>
<dbReference type="Gene3D" id="3.40.50.1820">
    <property type="entry name" value="alpha/beta hydrolase"/>
    <property type="match status" value="1"/>
</dbReference>
<dbReference type="AlphaFoldDB" id="A0A5C6E6C5"/>
<keyword evidence="3" id="KW-1185">Reference proteome</keyword>
<accession>A0A5C6E6C5</accession>
<dbReference type="InterPro" id="IPR001375">
    <property type="entry name" value="Peptidase_S9_cat"/>
</dbReference>
<name>A0A5C6E6C5_9BACT</name>
<evidence type="ECO:0000313" key="2">
    <source>
        <dbReference type="EMBL" id="TWU44154.1"/>
    </source>
</evidence>
<dbReference type="InterPro" id="IPR029058">
    <property type="entry name" value="AB_hydrolase_fold"/>
</dbReference>
<reference evidence="2 3" key="1">
    <citation type="submission" date="2019-02" db="EMBL/GenBank/DDBJ databases">
        <title>Deep-cultivation of Planctomycetes and their phenomic and genomic characterization uncovers novel biology.</title>
        <authorList>
            <person name="Wiegand S."/>
            <person name="Jogler M."/>
            <person name="Boedeker C."/>
            <person name="Pinto D."/>
            <person name="Vollmers J."/>
            <person name="Rivas-Marin E."/>
            <person name="Kohn T."/>
            <person name="Peeters S.H."/>
            <person name="Heuer A."/>
            <person name="Rast P."/>
            <person name="Oberbeckmann S."/>
            <person name="Bunk B."/>
            <person name="Jeske O."/>
            <person name="Meyerdierks A."/>
            <person name="Storesund J.E."/>
            <person name="Kallscheuer N."/>
            <person name="Luecker S."/>
            <person name="Lage O.M."/>
            <person name="Pohl T."/>
            <person name="Merkel B.J."/>
            <person name="Hornburger P."/>
            <person name="Mueller R.-W."/>
            <person name="Bruemmer F."/>
            <person name="Labrenz M."/>
            <person name="Spormann A.M."/>
            <person name="Op Den Camp H."/>
            <person name="Overmann J."/>
            <person name="Amann R."/>
            <person name="Jetten M.S.M."/>
            <person name="Mascher T."/>
            <person name="Medema M.H."/>
            <person name="Devos D.P."/>
            <person name="Kaster A.-K."/>
            <person name="Ovreas L."/>
            <person name="Rohde M."/>
            <person name="Galperin M.Y."/>
            <person name="Jogler C."/>
        </authorList>
    </citation>
    <scope>NUCLEOTIDE SEQUENCE [LARGE SCALE GENOMIC DNA]</scope>
    <source>
        <strain evidence="2 3">Q31b</strain>
    </source>
</reference>
<dbReference type="Proteomes" id="UP000315471">
    <property type="component" value="Unassembled WGS sequence"/>
</dbReference>
<dbReference type="GO" id="GO:0006508">
    <property type="term" value="P:proteolysis"/>
    <property type="evidence" value="ECO:0007669"/>
    <property type="project" value="InterPro"/>
</dbReference>
<comment type="caution">
    <text evidence="2">The sequence shown here is derived from an EMBL/GenBank/DDBJ whole genome shotgun (WGS) entry which is preliminary data.</text>
</comment>